<dbReference type="EMBL" id="JANSUY010000022">
    <property type="protein sequence ID" value="MCR9016997.1"/>
    <property type="molecule type" value="Genomic_DNA"/>
</dbReference>
<proteinExistence type="predicted"/>
<reference evidence="1" key="1">
    <citation type="submission" date="2022-08" db="EMBL/GenBank/DDBJ databases">
        <authorList>
            <person name="Zhang D."/>
        </authorList>
    </citation>
    <scope>NUCLEOTIDE SEQUENCE</scope>
    <source>
        <strain evidence="1">XJ19-11</strain>
    </source>
</reference>
<sequence length="411" mass="44512">MNTISKILATAAFFSLSPVETKALSGHEENPTDSLEKVDSKISFHRISEKIGTIKFQPFSVNPEDTTIVSVQFAFVPFVGTNGTQSGNIINDVSFNLLGGYSAGTRAFEMAGLFNINRGDMTGVQLAGLFNQVGGKVDGVQLAGLFNSNLQSVKGVQLAGLTNFTTGEVEGVQLAGLANFTPKSVKGVQIAGLANFSGKNTEGSQIAGLANFTPHEVKGSQVGTFNFGGKVNGFQLGVINYADSMSGVPVGLISFVRSGYHTVEFGVNEVLPLNIALRTGKREFYNILFAGMRPEINEDVTWSFGYGVGTSPRLGKKTFLNVEVSSEQLNKGEVQALNLINKLYVGGDYQVAKKLALFAGPTINFRVFDDSFDGHPELFTYTKTQVRNERAHPENISSQWWWGFRSGFRFF</sequence>
<comment type="caution">
    <text evidence="1">The sequence shown here is derived from an EMBL/GenBank/DDBJ whole genome shotgun (WGS) entry which is preliminary data.</text>
</comment>
<evidence type="ECO:0000313" key="1">
    <source>
        <dbReference type="EMBL" id="MCR9016997.1"/>
    </source>
</evidence>
<gene>
    <name evidence="1" type="ORF">NU887_18330</name>
</gene>
<dbReference type="RefSeq" id="WP_258424842.1">
    <property type="nucleotide sequence ID" value="NZ_JANSUY010000022.1"/>
</dbReference>
<name>A0A9X2SZQ6_9BACT</name>
<protein>
    <submittedName>
        <fullName evidence="1">Uncharacterized protein</fullName>
    </submittedName>
</protein>
<evidence type="ECO:0000313" key="2">
    <source>
        <dbReference type="Proteomes" id="UP001142175"/>
    </source>
</evidence>
<dbReference type="Proteomes" id="UP001142175">
    <property type="component" value="Unassembled WGS sequence"/>
</dbReference>
<dbReference type="AlphaFoldDB" id="A0A9X2SZQ6"/>
<keyword evidence="2" id="KW-1185">Reference proteome</keyword>
<organism evidence="1 2">
    <name type="scientific">Aquiflexum gelatinilyticum</name>
    <dbReference type="NCBI Taxonomy" id="2961943"/>
    <lineage>
        <taxon>Bacteria</taxon>
        <taxon>Pseudomonadati</taxon>
        <taxon>Bacteroidota</taxon>
        <taxon>Cytophagia</taxon>
        <taxon>Cytophagales</taxon>
        <taxon>Cyclobacteriaceae</taxon>
        <taxon>Aquiflexum</taxon>
    </lineage>
</organism>
<accession>A0A9X2SZQ6</accession>